<reference evidence="3" key="1">
    <citation type="journal article" date="2019" name="Int. J. Syst. Evol. Microbiol.">
        <title>The Global Catalogue of Microorganisms (GCM) 10K type strain sequencing project: providing services to taxonomists for standard genome sequencing and annotation.</title>
        <authorList>
            <consortium name="The Broad Institute Genomics Platform"/>
            <consortium name="The Broad Institute Genome Sequencing Center for Infectious Disease"/>
            <person name="Wu L."/>
            <person name="Ma J."/>
        </authorList>
    </citation>
    <scope>NUCLEOTIDE SEQUENCE [LARGE SCALE GENOMIC DNA]</scope>
    <source>
        <strain evidence="3">JCM 9933</strain>
    </source>
</reference>
<name>A0ABP3QCC7_9PROT</name>
<protein>
    <submittedName>
        <fullName evidence="2">Uncharacterized protein</fullName>
    </submittedName>
</protein>
<gene>
    <name evidence="2" type="ORF">GCM10009416_23360</name>
</gene>
<comment type="caution">
    <text evidence="2">The sequence shown here is derived from an EMBL/GenBank/DDBJ whole genome shotgun (WGS) entry which is preliminary data.</text>
</comment>
<sequence length="60" mass="6375">MARSTVQPKTLPPKITGGTSMPDLPRLRFRMACRSFPVGATVARRAGRAKAPLSLAPARG</sequence>
<dbReference type="EMBL" id="BAAAFZ010000028">
    <property type="protein sequence ID" value="GAA0584266.1"/>
    <property type="molecule type" value="Genomic_DNA"/>
</dbReference>
<feature type="region of interest" description="Disordered" evidence="1">
    <location>
        <begin position="1"/>
        <end position="23"/>
    </location>
</feature>
<proteinExistence type="predicted"/>
<keyword evidence="3" id="KW-1185">Reference proteome</keyword>
<accession>A0ABP3QCC7</accession>
<dbReference type="Proteomes" id="UP001501588">
    <property type="component" value="Unassembled WGS sequence"/>
</dbReference>
<organism evidence="2 3">
    <name type="scientific">Craurococcus roseus</name>
    <dbReference type="NCBI Taxonomy" id="77585"/>
    <lineage>
        <taxon>Bacteria</taxon>
        <taxon>Pseudomonadati</taxon>
        <taxon>Pseudomonadota</taxon>
        <taxon>Alphaproteobacteria</taxon>
        <taxon>Acetobacterales</taxon>
        <taxon>Acetobacteraceae</taxon>
        <taxon>Craurococcus</taxon>
    </lineage>
</organism>
<evidence type="ECO:0000313" key="3">
    <source>
        <dbReference type="Proteomes" id="UP001501588"/>
    </source>
</evidence>
<evidence type="ECO:0000256" key="1">
    <source>
        <dbReference type="SAM" id="MobiDB-lite"/>
    </source>
</evidence>
<evidence type="ECO:0000313" key="2">
    <source>
        <dbReference type="EMBL" id="GAA0584266.1"/>
    </source>
</evidence>